<evidence type="ECO:0000259" key="3">
    <source>
        <dbReference type="Pfam" id="PF19040"/>
    </source>
</evidence>
<accession>A0A142NQS5</accession>
<feature type="transmembrane region" description="Helical" evidence="1">
    <location>
        <begin position="98"/>
        <end position="122"/>
    </location>
</feature>
<feature type="transmembrane region" description="Helical" evidence="1">
    <location>
        <begin position="33"/>
        <end position="50"/>
    </location>
</feature>
<dbReference type="Pfam" id="PF01757">
    <property type="entry name" value="Acyl_transf_3"/>
    <property type="match status" value="1"/>
</dbReference>
<dbReference type="PANTHER" id="PTHR23028:SF53">
    <property type="entry name" value="ACYL_TRANSF_3 DOMAIN-CONTAINING PROTEIN"/>
    <property type="match status" value="1"/>
</dbReference>
<organism evidence="4 5">
    <name type="scientific">Brevibacterium linens</name>
    <dbReference type="NCBI Taxonomy" id="1703"/>
    <lineage>
        <taxon>Bacteria</taxon>
        <taxon>Bacillati</taxon>
        <taxon>Actinomycetota</taxon>
        <taxon>Actinomycetes</taxon>
        <taxon>Micrococcales</taxon>
        <taxon>Brevibacteriaceae</taxon>
        <taxon>Brevibacterium</taxon>
    </lineage>
</organism>
<feature type="transmembrane region" description="Helical" evidence="1">
    <location>
        <begin position="222"/>
        <end position="243"/>
    </location>
</feature>
<gene>
    <name evidence="4" type="ORF">A2T55_13855</name>
</gene>
<feature type="transmembrane region" description="Helical" evidence="1">
    <location>
        <begin position="376"/>
        <end position="398"/>
    </location>
</feature>
<feature type="domain" description="SGNH" evidence="3">
    <location>
        <begin position="473"/>
        <end position="693"/>
    </location>
</feature>
<evidence type="ECO:0008006" key="6">
    <source>
        <dbReference type="Google" id="ProtNLM"/>
    </source>
</evidence>
<feature type="transmembrane region" description="Helical" evidence="1">
    <location>
        <begin position="344"/>
        <end position="364"/>
    </location>
</feature>
<evidence type="ECO:0000256" key="1">
    <source>
        <dbReference type="SAM" id="Phobius"/>
    </source>
</evidence>
<dbReference type="Pfam" id="PF19040">
    <property type="entry name" value="SGNH"/>
    <property type="match status" value="1"/>
</dbReference>
<keyword evidence="1" id="KW-0472">Membrane</keyword>
<feature type="transmembrane region" description="Helical" evidence="1">
    <location>
        <begin position="169"/>
        <end position="186"/>
    </location>
</feature>
<feature type="transmembrane region" description="Helical" evidence="1">
    <location>
        <begin position="193"/>
        <end position="216"/>
    </location>
</feature>
<feature type="transmembrane region" description="Helical" evidence="1">
    <location>
        <begin position="278"/>
        <end position="298"/>
    </location>
</feature>
<dbReference type="GO" id="GO:0016747">
    <property type="term" value="F:acyltransferase activity, transferring groups other than amino-acyl groups"/>
    <property type="evidence" value="ECO:0007669"/>
    <property type="project" value="InterPro"/>
</dbReference>
<dbReference type="Proteomes" id="UP000075950">
    <property type="component" value="Chromosome"/>
</dbReference>
<dbReference type="GO" id="GO:0009103">
    <property type="term" value="P:lipopolysaccharide biosynthetic process"/>
    <property type="evidence" value="ECO:0007669"/>
    <property type="project" value="TreeGrafter"/>
</dbReference>
<feature type="transmembrane region" description="Helical" evidence="1">
    <location>
        <begin position="56"/>
        <end position="77"/>
    </location>
</feature>
<protein>
    <recommendedName>
        <fullName evidence="6">Acyltransferase</fullName>
    </recommendedName>
</protein>
<evidence type="ECO:0000259" key="2">
    <source>
        <dbReference type="Pfam" id="PF01757"/>
    </source>
</evidence>
<dbReference type="InterPro" id="IPR002656">
    <property type="entry name" value="Acyl_transf_3_dom"/>
</dbReference>
<dbReference type="InterPro" id="IPR043968">
    <property type="entry name" value="SGNH"/>
</dbReference>
<sequence>MSKNSMTHATVVPFESADQSTTKPSHSNFRLDIQALRAAAVAGVVLYHLWPHRLPGGFVGVDVFFVISGFLITSHLVNRPPKTLPDVLDFWARRIKRLLPASLLVLTLTAAASYLFGAVSAWQETGKQIVSSALYVQNWVLASDSVDYLASENAPTAVQHFWSLSVEEQFYFIWPIIIGLLVALGTRSRLRQFHILLAGIGTFTLISLIISIWLSIEDPARAYFVTPTRIWELAAGGVVAILFNRPSANTSAASALLSWAGCIGILSSFLIINGDMAFPGYVALLPVVSTCLVISAHSQSRLSPYFLMQIRPAQFIGNTSYSIYLWHWPLLIILPAVLGTLRWWHKFGLIAAVLIISALSMKWVENRFKKSALFSTSARTFLTALLMMAVATASGYGLQHAAHVKEKASQSALERAFSDESPCLGARSITSNTADPETCSEPSKLLLDPAAAKTDKPDAYADGCWARAPFTGERPICHYGNGDKRIALVGNSHAGHWLPALQELAEKNGWQIDTYLVDTCNPTDSVIDLKTEEEAQGCHAYGKWAKKKTASGNYDAIITSNRQVSPIQGFELENTIPAAEQGYAQYLKDWDASDTPVIILRDTPFPSRAGVNVPDCIAEDGVNACSGTTQTWHSIDPMAKAANDLNLASQTVINPTSQLCPDDRCPGAVGGVIVYFDGSHMTATYSKTLAPWLEQQLRKQTVADLIK</sequence>
<keyword evidence="1" id="KW-0812">Transmembrane</keyword>
<feature type="transmembrane region" description="Helical" evidence="1">
    <location>
        <begin position="255"/>
        <end position="272"/>
    </location>
</feature>
<evidence type="ECO:0000313" key="5">
    <source>
        <dbReference type="Proteomes" id="UP000075950"/>
    </source>
</evidence>
<feature type="domain" description="Acyltransferase 3" evidence="2">
    <location>
        <begin position="32"/>
        <end position="359"/>
    </location>
</feature>
<dbReference type="KEGG" id="bly:A2T55_13855"/>
<dbReference type="GO" id="GO:0016020">
    <property type="term" value="C:membrane"/>
    <property type="evidence" value="ECO:0007669"/>
    <property type="project" value="TreeGrafter"/>
</dbReference>
<dbReference type="AlphaFoldDB" id="A0A142NQS5"/>
<dbReference type="EMBL" id="CP014869">
    <property type="protein sequence ID" value="AMT94699.1"/>
    <property type="molecule type" value="Genomic_DNA"/>
</dbReference>
<proteinExistence type="predicted"/>
<name>A0A142NQS5_BRELN</name>
<dbReference type="PANTHER" id="PTHR23028">
    <property type="entry name" value="ACETYLTRANSFERASE"/>
    <property type="match status" value="1"/>
</dbReference>
<evidence type="ECO:0000313" key="4">
    <source>
        <dbReference type="EMBL" id="AMT94699.1"/>
    </source>
</evidence>
<feature type="transmembrane region" description="Helical" evidence="1">
    <location>
        <begin position="319"/>
        <end position="338"/>
    </location>
</feature>
<dbReference type="InterPro" id="IPR050879">
    <property type="entry name" value="Acyltransferase_3"/>
</dbReference>
<keyword evidence="1" id="KW-1133">Transmembrane helix</keyword>
<reference evidence="5" key="1">
    <citation type="submission" date="2016-03" db="EMBL/GenBank/DDBJ databases">
        <authorList>
            <person name="Ploux O."/>
        </authorList>
    </citation>
    <scope>NUCLEOTIDE SEQUENCE [LARGE SCALE GENOMIC DNA]</scope>
    <source>
        <strain evidence="5">BS258</strain>
    </source>
</reference>